<name>A0A099I3V7_CLOIN</name>
<protein>
    <submittedName>
        <fullName evidence="2">GNAT family acetyltransferase</fullName>
    </submittedName>
</protein>
<dbReference type="SUPFAM" id="SSF55729">
    <property type="entry name" value="Acyl-CoA N-acyltransferases (Nat)"/>
    <property type="match status" value="3"/>
</dbReference>
<dbReference type="InterPro" id="IPR000182">
    <property type="entry name" value="GNAT_dom"/>
</dbReference>
<dbReference type="PROSITE" id="PS51186">
    <property type="entry name" value="GNAT"/>
    <property type="match status" value="1"/>
</dbReference>
<organism evidence="2 3">
    <name type="scientific">Clostridium innocuum</name>
    <dbReference type="NCBI Taxonomy" id="1522"/>
    <lineage>
        <taxon>Bacteria</taxon>
        <taxon>Bacillati</taxon>
        <taxon>Bacillota</taxon>
        <taxon>Clostridia</taxon>
        <taxon>Eubacteriales</taxon>
        <taxon>Clostridiaceae</taxon>
        <taxon>Clostridium</taxon>
    </lineage>
</organism>
<dbReference type="InterPro" id="IPR016732">
    <property type="entry name" value="UCP018688"/>
</dbReference>
<dbReference type="InterPro" id="IPR016181">
    <property type="entry name" value="Acyl_CoA_acyltransferase"/>
</dbReference>
<keyword evidence="2" id="KW-0808">Transferase</keyword>
<evidence type="ECO:0000259" key="1">
    <source>
        <dbReference type="PROSITE" id="PS51186"/>
    </source>
</evidence>
<evidence type="ECO:0000313" key="3">
    <source>
        <dbReference type="Proteomes" id="UP000030008"/>
    </source>
</evidence>
<dbReference type="AlphaFoldDB" id="A0A099I3V7"/>
<dbReference type="PANTHER" id="PTHR41373:SF1">
    <property type="entry name" value="PHOSPHATIDYLGLYCEROL LYSYLTRANSFERASE C-TERMINAL DOMAIN-CONTAINING PROTEIN"/>
    <property type="match status" value="1"/>
</dbReference>
<dbReference type="Pfam" id="PF09924">
    <property type="entry name" value="LPG_synthase_C"/>
    <property type="match status" value="1"/>
</dbReference>
<dbReference type="Pfam" id="PF13527">
    <property type="entry name" value="Acetyltransf_9"/>
    <property type="match status" value="1"/>
</dbReference>
<comment type="caution">
    <text evidence="2">The sequence shown here is derived from an EMBL/GenBank/DDBJ whole genome shotgun (WGS) entry which is preliminary data.</text>
</comment>
<evidence type="ECO:0000313" key="2">
    <source>
        <dbReference type="EMBL" id="KGJ51573.1"/>
    </source>
</evidence>
<dbReference type="Proteomes" id="UP000030008">
    <property type="component" value="Unassembled WGS sequence"/>
</dbReference>
<dbReference type="RefSeq" id="WP_044907732.1">
    <property type="nucleotide sequence ID" value="NZ_JQIF01000109.1"/>
</dbReference>
<accession>A0A099I3V7</accession>
<dbReference type="Gene3D" id="3.40.630.30">
    <property type="match status" value="3"/>
</dbReference>
<gene>
    <name evidence="2" type="ORF">CIAN88_20005</name>
</gene>
<dbReference type="EMBL" id="JQIF01000109">
    <property type="protein sequence ID" value="KGJ51573.1"/>
    <property type="molecule type" value="Genomic_DNA"/>
</dbReference>
<dbReference type="InterPro" id="IPR024320">
    <property type="entry name" value="LPG_synthase_C"/>
</dbReference>
<reference evidence="2 3" key="1">
    <citation type="submission" date="2014-08" db="EMBL/GenBank/DDBJ databases">
        <title>Clostridium innocuum, an unnegligible vancomycin-resistant pathogen causing extra-intestinal infections.</title>
        <authorList>
            <person name="Feng Y."/>
            <person name="Chiu C.-H."/>
        </authorList>
    </citation>
    <scope>NUCLEOTIDE SEQUENCE [LARGE SCALE GENOMIC DNA]</scope>
    <source>
        <strain evidence="2 3">AN88</strain>
    </source>
</reference>
<sequence length="577" mass="69014">MKKLTLENWQELQPYIALADYHEYNSNTVTMLMWTSMYEVYFETYPDYAIAYTCMPHREPVWLMPYCTRDHRFEAVHAIRTYSQKHGIAFEIHSMTKEFKNWLVDTYPMEFLIWDCYDARDYIYDRRQQETLSGKKMQKRRNHFHAFLKQYEGRFVYRQLDESTREDVYAFLRYWQSFKDVDDSISAEDTGIHLLLEHIKELPIEGGCIYIDGRLEAFNIASRLSKDMIQIHVEKANREIRGLYIAILKLYLETLEEDIVYVNREDDMGLPKLRKAKTDMQPVCKIQKFGSAHQALKIQQADAAWTRKIRSLWEQQFQEETAESTQFYFERLYREENCLLLVSEEELICMLQLRPMTIVLDGKDVRVPFVVGVATNPEYEGCGYMGMLLRYALKTVQGKAPFVLLQAYNWDLYKSFGFIEQYQRVRWKLKKQSDAADGGTWKQVEDAQDLLTLYLHFCEQKNGWRRRDLAYYKNQFLPNAAIWNQKIRVYWEDNQPRGYIVQEESAQELHIRECIYADEEALQHMMRYLAQEEKTVYVDLDTEAQVEGRRKLETCMMVKQLGEQTFPQDCLFIREEL</sequence>
<feature type="domain" description="N-acetyltransferase" evidence="1">
    <location>
        <begin position="296"/>
        <end position="447"/>
    </location>
</feature>
<dbReference type="GO" id="GO:0016747">
    <property type="term" value="F:acyltransferase activity, transferring groups other than amino-acyl groups"/>
    <property type="evidence" value="ECO:0007669"/>
    <property type="project" value="InterPro"/>
</dbReference>
<dbReference type="PANTHER" id="PTHR41373">
    <property type="entry name" value="DUF2156 DOMAIN-CONTAINING PROTEIN"/>
    <property type="match status" value="1"/>
</dbReference>
<proteinExistence type="predicted"/>